<sequence>MGTEAFYATAAQVLPAVLIALIIEIGLILQGKQAAYRALYAEMSDPPPIMYPGLIQIDPVAKREYERDPKAYASKIHHVRMDRAKDSMDNWNYLAKWIAGVFIAGEALAFAAIGYRLSNFWTFYGVATCLAALCVAAVLIPIFRFDKDYG</sequence>
<gene>
    <name evidence="2" type="ORF">ETD85_51085</name>
</gene>
<dbReference type="EMBL" id="VCKX01000299">
    <property type="protein sequence ID" value="TMR21302.1"/>
    <property type="molecule type" value="Genomic_DNA"/>
</dbReference>
<keyword evidence="3" id="KW-1185">Reference proteome</keyword>
<keyword evidence="1" id="KW-0472">Membrane</keyword>
<organism evidence="2 3">
    <name type="scientific">Nonomuraea zeae</name>
    <dbReference type="NCBI Taxonomy" id="1642303"/>
    <lineage>
        <taxon>Bacteria</taxon>
        <taxon>Bacillati</taxon>
        <taxon>Actinomycetota</taxon>
        <taxon>Actinomycetes</taxon>
        <taxon>Streptosporangiales</taxon>
        <taxon>Streptosporangiaceae</taxon>
        <taxon>Nonomuraea</taxon>
    </lineage>
</organism>
<evidence type="ECO:0000313" key="3">
    <source>
        <dbReference type="Proteomes" id="UP000306628"/>
    </source>
</evidence>
<dbReference type="AlphaFoldDB" id="A0A5S4FKV3"/>
<feature type="transmembrane region" description="Helical" evidence="1">
    <location>
        <begin position="6"/>
        <end position="29"/>
    </location>
</feature>
<protein>
    <submittedName>
        <fullName evidence="2">Uncharacterized protein</fullName>
    </submittedName>
</protein>
<feature type="transmembrane region" description="Helical" evidence="1">
    <location>
        <begin position="121"/>
        <end position="143"/>
    </location>
</feature>
<evidence type="ECO:0000313" key="2">
    <source>
        <dbReference type="EMBL" id="TMR21302.1"/>
    </source>
</evidence>
<accession>A0A5S4FKV3</accession>
<dbReference type="RefSeq" id="WP_138697098.1">
    <property type="nucleotide sequence ID" value="NZ_JBHSAZ010000017.1"/>
</dbReference>
<keyword evidence="1" id="KW-1133">Transmembrane helix</keyword>
<keyword evidence="1" id="KW-0812">Transmembrane</keyword>
<evidence type="ECO:0000256" key="1">
    <source>
        <dbReference type="SAM" id="Phobius"/>
    </source>
</evidence>
<name>A0A5S4FKV3_9ACTN</name>
<reference evidence="2 3" key="1">
    <citation type="submission" date="2019-05" db="EMBL/GenBank/DDBJ databases">
        <title>Draft genome sequence of Nonomuraea zeae DSM 100528.</title>
        <authorList>
            <person name="Saricaoglu S."/>
            <person name="Isik K."/>
        </authorList>
    </citation>
    <scope>NUCLEOTIDE SEQUENCE [LARGE SCALE GENOMIC DNA]</scope>
    <source>
        <strain evidence="2 3">DSM 100528</strain>
    </source>
</reference>
<dbReference type="Proteomes" id="UP000306628">
    <property type="component" value="Unassembled WGS sequence"/>
</dbReference>
<comment type="caution">
    <text evidence="2">The sequence shown here is derived from an EMBL/GenBank/DDBJ whole genome shotgun (WGS) entry which is preliminary data.</text>
</comment>
<proteinExistence type="predicted"/>
<feature type="transmembrane region" description="Helical" evidence="1">
    <location>
        <begin position="93"/>
        <end position="115"/>
    </location>
</feature>